<organism evidence="1 2">
    <name type="scientific">Microbaculum marinisediminis</name>
    <dbReference type="NCBI Taxonomy" id="2931392"/>
    <lineage>
        <taxon>Bacteria</taxon>
        <taxon>Pseudomonadati</taxon>
        <taxon>Pseudomonadota</taxon>
        <taxon>Alphaproteobacteria</taxon>
        <taxon>Hyphomicrobiales</taxon>
        <taxon>Tepidamorphaceae</taxon>
        <taxon>Microbaculum</taxon>
    </lineage>
</organism>
<comment type="caution">
    <text evidence="1">The sequence shown here is derived from an EMBL/GenBank/DDBJ whole genome shotgun (WGS) entry which is preliminary data.</text>
</comment>
<evidence type="ECO:0000313" key="1">
    <source>
        <dbReference type="EMBL" id="MCT8973819.1"/>
    </source>
</evidence>
<gene>
    <name evidence="1" type="ORF">MUB46_18290</name>
</gene>
<protein>
    <recommendedName>
        <fullName evidence="3">DUF1641 domain-containing protein</fullName>
    </recommendedName>
</protein>
<keyword evidence="2" id="KW-1185">Reference proteome</keyword>
<proteinExistence type="predicted"/>
<dbReference type="AlphaFoldDB" id="A0AAW5R5B4"/>
<dbReference type="EMBL" id="JALIDZ010000009">
    <property type="protein sequence ID" value="MCT8973819.1"/>
    <property type="molecule type" value="Genomic_DNA"/>
</dbReference>
<reference evidence="1 2" key="1">
    <citation type="submission" date="2022-04" db="EMBL/GenBank/DDBJ databases">
        <authorList>
            <person name="Ye Y.-Q."/>
            <person name="Du Z.-J."/>
        </authorList>
    </citation>
    <scope>NUCLEOTIDE SEQUENCE [LARGE SCALE GENOMIC DNA]</scope>
    <source>
        <strain evidence="1 2">A6E488</strain>
    </source>
</reference>
<dbReference type="RefSeq" id="WP_261617401.1">
    <property type="nucleotide sequence ID" value="NZ_JALIDZ010000009.1"/>
</dbReference>
<evidence type="ECO:0000313" key="2">
    <source>
        <dbReference type="Proteomes" id="UP001320898"/>
    </source>
</evidence>
<evidence type="ECO:0008006" key="3">
    <source>
        <dbReference type="Google" id="ProtNLM"/>
    </source>
</evidence>
<sequence>MTDSNNPPADEMARLTLAIREALTDSMVERLAITGGSAFELVDRLNDEQTSEAVHGLLDRLTELHKVGALDTLFELVLLMHAARNASTDNIVERMFMFFEQMINTVGNEAMGTLAENTREALEEAAEEAARKPAKGGMLATVSMLSKPEAQKSLAFLLAFSEKLQQRAANA</sequence>
<accession>A0AAW5R5B4</accession>
<name>A0AAW5R5B4_9HYPH</name>
<dbReference type="Proteomes" id="UP001320898">
    <property type="component" value="Unassembled WGS sequence"/>
</dbReference>